<evidence type="ECO:0000256" key="1">
    <source>
        <dbReference type="SAM" id="MobiDB-lite"/>
    </source>
</evidence>
<feature type="region of interest" description="Disordered" evidence="1">
    <location>
        <begin position="72"/>
        <end position="109"/>
    </location>
</feature>
<evidence type="ECO:0000313" key="2">
    <source>
        <dbReference type="EMBL" id="PSR90670.1"/>
    </source>
</evidence>
<name>A0A2T3ABY6_9PEZI</name>
<protein>
    <submittedName>
        <fullName evidence="2">Uncharacterized protein</fullName>
    </submittedName>
</protein>
<reference evidence="2 3" key="1">
    <citation type="journal article" date="2018" name="Mycol. Prog.">
        <title>Coniella lustricola, a new species from submerged detritus.</title>
        <authorList>
            <person name="Raudabaugh D.B."/>
            <person name="Iturriaga T."/>
            <person name="Carver A."/>
            <person name="Mondo S."/>
            <person name="Pangilinan J."/>
            <person name="Lipzen A."/>
            <person name="He G."/>
            <person name="Amirebrahimi M."/>
            <person name="Grigoriev I.V."/>
            <person name="Miller A.N."/>
        </authorList>
    </citation>
    <scope>NUCLEOTIDE SEQUENCE [LARGE SCALE GENOMIC DNA]</scope>
    <source>
        <strain evidence="2 3">B22-T-1</strain>
    </source>
</reference>
<gene>
    <name evidence="2" type="ORF">BD289DRAFT_430601</name>
</gene>
<dbReference type="Proteomes" id="UP000241462">
    <property type="component" value="Unassembled WGS sequence"/>
</dbReference>
<sequence>MTPGAYSQVIKFKDCQSGQSASQPVRQSRVTRSWCSLVCSGFQEAQQAIQSPSPLRCLHGWLRLFGYQKTHHTRRSWNLPPRNAAVPGLTKKTNKKKQESRDVPHNSASYQPSVTLLNLDNNKTSTTALVHHSTSHPISQPQDKRKTKMICPLCMILKASSPPNACKSLPPLPSPTLFAHSRRH</sequence>
<keyword evidence="3" id="KW-1185">Reference proteome</keyword>
<dbReference type="InParanoid" id="A0A2T3ABY6"/>
<accession>A0A2T3ABY6</accession>
<dbReference type="AlphaFoldDB" id="A0A2T3ABY6"/>
<organism evidence="2 3">
    <name type="scientific">Coniella lustricola</name>
    <dbReference type="NCBI Taxonomy" id="2025994"/>
    <lineage>
        <taxon>Eukaryota</taxon>
        <taxon>Fungi</taxon>
        <taxon>Dikarya</taxon>
        <taxon>Ascomycota</taxon>
        <taxon>Pezizomycotina</taxon>
        <taxon>Sordariomycetes</taxon>
        <taxon>Sordariomycetidae</taxon>
        <taxon>Diaporthales</taxon>
        <taxon>Schizoparmaceae</taxon>
        <taxon>Coniella</taxon>
    </lineage>
</organism>
<dbReference type="EMBL" id="KZ678417">
    <property type="protein sequence ID" value="PSR90670.1"/>
    <property type="molecule type" value="Genomic_DNA"/>
</dbReference>
<proteinExistence type="predicted"/>
<evidence type="ECO:0000313" key="3">
    <source>
        <dbReference type="Proteomes" id="UP000241462"/>
    </source>
</evidence>